<evidence type="ECO:0000313" key="4">
    <source>
        <dbReference type="Proteomes" id="UP000193355"/>
    </source>
</evidence>
<feature type="chain" id="PRO_5012326949" evidence="2">
    <location>
        <begin position="25"/>
        <end position="407"/>
    </location>
</feature>
<evidence type="ECO:0000256" key="2">
    <source>
        <dbReference type="SAM" id="SignalP"/>
    </source>
</evidence>
<dbReference type="EMBL" id="FXBB01000032">
    <property type="protein sequence ID" value="SMG42972.1"/>
    <property type="molecule type" value="Genomic_DNA"/>
</dbReference>
<feature type="region of interest" description="Disordered" evidence="1">
    <location>
        <begin position="32"/>
        <end position="54"/>
    </location>
</feature>
<organism evidence="3 4">
    <name type="scientific">Dethiosulfovibrio salsuginis</name>
    <dbReference type="NCBI Taxonomy" id="561720"/>
    <lineage>
        <taxon>Bacteria</taxon>
        <taxon>Thermotogati</taxon>
        <taxon>Synergistota</taxon>
        <taxon>Synergistia</taxon>
        <taxon>Synergistales</taxon>
        <taxon>Dethiosulfovibrionaceae</taxon>
        <taxon>Dethiosulfovibrio</taxon>
    </lineage>
</organism>
<name>A0A1X7KN93_9BACT</name>
<sequence>MKRQLALAICSLLLLMLGATGAWSVTITTHGGGSPSVVRPSQPGSQPRPSPKKTGIAQLDLASQEKGRLAQAMELARLTGMQAKVALDDLVSMEGKDVPAGEIRAKLVYAQETLEAMEKAGKRLEDSAKLVRMTWEGRFGPEDRLAALEELFQVMPAFAGFDGGYGFVTPEQVIQQEFQKIGRGAKQTFENAMSTVEAGGRAVRNFASYLGNAVKSGVGKVTGAVASVHHRIGNVVGQKNWATIMAGTKFTAAVVGSGVALVVALPATATAAGALTAVAIYTAANVGAGVSFANDISTIQGHGGPDDLDSALTRINQGTAVIGLVTSGSGSEVLVNVIGISGNEIIGTTDLQHMTPEELSGYLNERERKEFLEKLGARPEYRAPTDIGSGGGEGEGGGSSGGDCGNH</sequence>
<proteinExistence type="predicted"/>
<feature type="compositionally biased region" description="Gly residues" evidence="1">
    <location>
        <begin position="388"/>
        <end position="407"/>
    </location>
</feature>
<gene>
    <name evidence="3" type="ORF">SAMN06275492_13215</name>
</gene>
<feature type="region of interest" description="Disordered" evidence="1">
    <location>
        <begin position="377"/>
        <end position="407"/>
    </location>
</feature>
<evidence type="ECO:0000256" key="1">
    <source>
        <dbReference type="SAM" id="MobiDB-lite"/>
    </source>
</evidence>
<feature type="signal peptide" evidence="2">
    <location>
        <begin position="1"/>
        <end position="24"/>
    </location>
</feature>
<keyword evidence="2" id="KW-0732">Signal</keyword>
<dbReference type="RefSeq" id="WP_085545290.1">
    <property type="nucleotide sequence ID" value="NZ_FXBB01000032.1"/>
</dbReference>
<dbReference type="Proteomes" id="UP000193355">
    <property type="component" value="Unassembled WGS sequence"/>
</dbReference>
<keyword evidence="4" id="KW-1185">Reference proteome</keyword>
<reference evidence="4" key="1">
    <citation type="submission" date="2017-04" db="EMBL/GenBank/DDBJ databases">
        <authorList>
            <person name="Varghese N."/>
            <person name="Submissions S."/>
        </authorList>
    </citation>
    <scope>NUCLEOTIDE SEQUENCE [LARGE SCALE GENOMIC DNA]</scope>
    <source>
        <strain evidence="4">USBA 82</strain>
    </source>
</reference>
<dbReference type="STRING" id="561720.SAMN06275492_13215"/>
<dbReference type="OrthoDB" id="9821231at2"/>
<evidence type="ECO:0000313" key="3">
    <source>
        <dbReference type="EMBL" id="SMG42972.1"/>
    </source>
</evidence>
<protein>
    <submittedName>
        <fullName evidence="3">Uncharacterized protein</fullName>
    </submittedName>
</protein>
<dbReference type="AlphaFoldDB" id="A0A1X7KN93"/>
<accession>A0A1X7KN93</accession>